<dbReference type="RefSeq" id="WP_010897055.1">
    <property type="nucleotide sequence ID" value="NC_002570.2"/>
</dbReference>
<evidence type="ECO:0000313" key="3">
    <source>
        <dbReference type="Proteomes" id="UP000001258"/>
    </source>
</evidence>
<dbReference type="HOGENOM" id="CLU_048478_0_2_9"/>
<accession>Q9KEH0</accession>
<dbReference type="AlphaFoldDB" id="Q9KEH0"/>
<dbReference type="EMBL" id="BA000004">
    <property type="protein sequence ID" value="BAB04601.1"/>
    <property type="molecule type" value="Genomic_DNA"/>
</dbReference>
<dbReference type="InterPro" id="IPR050662">
    <property type="entry name" value="Sec-metab_biosynth-thioest"/>
</dbReference>
<feature type="domain" description="Metallo-beta-lactamase" evidence="1">
    <location>
        <begin position="18"/>
        <end position="230"/>
    </location>
</feature>
<gene>
    <name evidence="2" type="ordered locus">BH0882</name>
</gene>
<dbReference type="KEGG" id="bha:BH0882"/>
<dbReference type="Gene3D" id="3.60.15.10">
    <property type="entry name" value="Ribonuclease Z/Hydroxyacylglutathione hydrolase-like"/>
    <property type="match status" value="1"/>
</dbReference>
<name>Q9KEH0_HALH5</name>
<evidence type="ECO:0000259" key="1">
    <source>
        <dbReference type="SMART" id="SM00849"/>
    </source>
</evidence>
<organism evidence="2 3">
    <name type="scientific">Halalkalibacterium halodurans (strain ATCC BAA-125 / DSM 18197 / FERM 7344 / JCM 9153 / C-125)</name>
    <name type="common">Bacillus halodurans</name>
    <dbReference type="NCBI Taxonomy" id="272558"/>
    <lineage>
        <taxon>Bacteria</taxon>
        <taxon>Bacillati</taxon>
        <taxon>Bacillota</taxon>
        <taxon>Bacilli</taxon>
        <taxon>Bacillales</taxon>
        <taxon>Bacillaceae</taxon>
        <taxon>Halalkalibacterium (ex Joshi et al. 2022)</taxon>
    </lineage>
</organism>
<dbReference type="STRING" id="272558.gene:10726756"/>
<dbReference type="PANTHER" id="PTHR23131">
    <property type="entry name" value="ENDORIBONUCLEASE LACTB2"/>
    <property type="match status" value="1"/>
</dbReference>
<dbReference type="eggNOG" id="COG0491">
    <property type="taxonomic scope" value="Bacteria"/>
</dbReference>
<evidence type="ECO:0000313" key="2">
    <source>
        <dbReference type="EMBL" id="BAB04601.1"/>
    </source>
</evidence>
<dbReference type="SUPFAM" id="SSF56281">
    <property type="entry name" value="Metallo-hydrolase/oxidoreductase"/>
    <property type="match status" value="1"/>
</dbReference>
<dbReference type="Proteomes" id="UP000001258">
    <property type="component" value="Chromosome"/>
</dbReference>
<protein>
    <submittedName>
        <fullName evidence="2">BH0882 protein</fullName>
    </submittedName>
</protein>
<dbReference type="InterPro" id="IPR036866">
    <property type="entry name" value="RibonucZ/Hydroxyglut_hydro"/>
</dbReference>
<dbReference type="InterPro" id="IPR001279">
    <property type="entry name" value="Metallo-B-lactamas"/>
</dbReference>
<reference evidence="2 3" key="1">
    <citation type="journal article" date="2000" name="Nucleic Acids Res.">
        <title>Complete genome sequence of the alkaliphilic bacterium Bacillus halodurans and genomic sequence comparison with Bacillus subtilis.</title>
        <authorList>
            <person name="Takami H."/>
            <person name="Nakasone K."/>
            <person name="Takaki Y."/>
            <person name="Maeno G."/>
            <person name="Sasaki R."/>
            <person name="Masui N."/>
            <person name="Fuji F."/>
            <person name="Hirama C."/>
            <person name="Nakamura Y."/>
            <person name="Ogasawara N."/>
            <person name="Kuhara S."/>
            <person name="Horikoshi K."/>
        </authorList>
    </citation>
    <scope>NUCLEOTIDE SEQUENCE [LARGE SCALE GENOMIC DNA]</scope>
    <source>
        <strain evidence="3">ATCC BAA-125 / DSM 18197 / FERM 7344 / JCM 9153 / C-125</strain>
    </source>
</reference>
<dbReference type="PIR" id="B83760">
    <property type="entry name" value="B83760"/>
</dbReference>
<keyword evidence="3" id="KW-1185">Reference proteome</keyword>
<sequence length="317" mass="36090">MEPSIHQLTIPTPFRVGPVHLYLIEGSVLTLVDTGPNTAEAWDELTVQLRSIGVDPYDVKQIILTHHHPDHVGLTFRWPEATIIGHSLLRPWLEKDEQFFAEYANFFYPFYRQHGLSDQHLKQVKKSYVDYLGFVKETTLDTEVGEGDELPFLPDWVVYEAPGHAQSHILLYHRKAQVAIGGDVLLASVSSNALLEAPKKGEPKPKSLLQYRDTLRKVKQLSIKKLYPGHGPVIENVAELVDQRLLAHEKRAQDILQLMNGEAMTVTDLCERLFADVHQGQPELTFSEVYGHLELLMANEQVEQVQQGERCLFKMND</sequence>
<dbReference type="Pfam" id="PF00753">
    <property type="entry name" value="Lactamase_B"/>
    <property type="match status" value="1"/>
</dbReference>
<dbReference type="PANTHER" id="PTHR23131:SF4">
    <property type="entry name" value="METALLO-BETA-LACTAMASE SUPERFAMILY POTEIN"/>
    <property type="match status" value="1"/>
</dbReference>
<dbReference type="SMART" id="SM00849">
    <property type="entry name" value="Lactamase_B"/>
    <property type="match status" value="1"/>
</dbReference>
<proteinExistence type="predicted"/>